<dbReference type="EMBL" id="GEFH01005280">
    <property type="protein sequence ID" value="JAP63301.1"/>
    <property type="molecule type" value="mRNA"/>
</dbReference>
<sequence length="116" mass="12356">MPLTKNTLGVLLLSSAWSFISTKDSPISSRPSTPCDTIDCPKDQKPSCLESRGNVRVECVQRNASCSQKWSSVCGSAASVSCMNAKEYCKCSCVAKNESCSSRWTKVCGSNAAATC</sequence>
<proteinExistence type="evidence at transcript level"/>
<dbReference type="AlphaFoldDB" id="A0A131XCK3"/>
<accession>A0A131XCK3</accession>
<keyword evidence="1" id="KW-0732">Signal</keyword>
<feature type="non-terminal residue" evidence="2">
    <location>
        <position position="116"/>
    </location>
</feature>
<reference evidence="2" key="1">
    <citation type="journal article" date="2017" name="Ticks Tick Borne Dis.">
        <title>An insight into the sialome of Hyalomma excavatum.</title>
        <authorList>
            <person name="Ribeiro J.M."/>
            <person name="Slovak M."/>
            <person name="Francischetti I.M."/>
        </authorList>
    </citation>
    <scope>NUCLEOTIDE SEQUENCE</scope>
    <source>
        <strain evidence="2">Samish</strain>
        <tissue evidence="2">Salivary glands</tissue>
    </source>
</reference>
<name>A0A131XCK3_9ACAR</name>
<protein>
    <submittedName>
        <fullName evidence="2">Putative secreted peptide</fullName>
    </submittedName>
</protein>
<organism evidence="2">
    <name type="scientific">Hyalomma excavatum</name>
    <dbReference type="NCBI Taxonomy" id="257692"/>
    <lineage>
        <taxon>Eukaryota</taxon>
        <taxon>Metazoa</taxon>
        <taxon>Ecdysozoa</taxon>
        <taxon>Arthropoda</taxon>
        <taxon>Chelicerata</taxon>
        <taxon>Arachnida</taxon>
        <taxon>Acari</taxon>
        <taxon>Parasitiformes</taxon>
        <taxon>Ixodida</taxon>
        <taxon>Ixodoidea</taxon>
        <taxon>Ixodidae</taxon>
        <taxon>Hyalomminae</taxon>
        <taxon>Hyalomma</taxon>
    </lineage>
</organism>
<feature type="signal peptide" evidence="1">
    <location>
        <begin position="1"/>
        <end position="22"/>
    </location>
</feature>
<evidence type="ECO:0000256" key="1">
    <source>
        <dbReference type="SAM" id="SignalP"/>
    </source>
</evidence>
<feature type="chain" id="PRO_5007283742" evidence="1">
    <location>
        <begin position="23"/>
        <end position="116"/>
    </location>
</feature>
<evidence type="ECO:0000313" key="2">
    <source>
        <dbReference type="EMBL" id="JAP63301.1"/>
    </source>
</evidence>